<keyword evidence="6 8" id="KW-0378">Hydrolase</keyword>
<feature type="binding site" evidence="8">
    <location>
        <position position="61"/>
    </location>
    <ligand>
        <name>Zn(2+)</name>
        <dbReference type="ChEBI" id="CHEBI:29105"/>
        <label>1</label>
        <note>catalytic</note>
    </ligand>
</feature>
<evidence type="ECO:0000313" key="11">
    <source>
        <dbReference type="Proteomes" id="UP001596456"/>
    </source>
</evidence>
<feature type="active site" description="Proton acceptor" evidence="8">
    <location>
        <position position="65"/>
    </location>
</feature>
<evidence type="ECO:0000256" key="3">
    <source>
        <dbReference type="ARBA" id="ARBA00022722"/>
    </source>
</evidence>
<dbReference type="PANTHER" id="PTHR46018:SF7">
    <property type="entry name" value="RIBONUCLEASE Z"/>
    <property type="match status" value="1"/>
</dbReference>
<feature type="binding site" evidence="8">
    <location>
        <position position="212"/>
    </location>
    <ligand>
        <name>Zn(2+)</name>
        <dbReference type="ChEBI" id="CHEBI:29105"/>
        <label>2</label>
        <note>catalytic</note>
    </ligand>
</feature>
<feature type="binding site" evidence="8">
    <location>
        <position position="270"/>
    </location>
    <ligand>
        <name>Zn(2+)</name>
        <dbReference type="ChEBI" id="CHEBI:29105"/>
        <label>2</label>
        <note>catalytic</note>
    </ligand>
</feature>
<proteinExistence type="inferred from homology"/>
<feature type="binding site" evidence="8">
    <location>
        <position position="142"/>
    </location>
    <ligand>
        <name>Zn(2+)</name>
        <dbReference type="ChEBI" id="CHEBI:29105"/>
        <label>1</label>
        <note>catalytic</note>
    </ligand>
</feature>
<protein>
    <recommendedName>
        <fullName evidence="8">Ribonuclease Z</fullName>
        <shortName evidence="8">RNase Z</shortName>
        <ecNumber evidence="8">3.1.26.11</ecNumber>
    </recommendedName>
    <alternativeName>
        <fullName evidence="8">tRNA 3 endonuclease</fullName>
    </alternativeName>
    <alternativeName>
        <fullName evidence="8">tRNase Z</fullName>
    </alternativeName>
</protein>
<dbReference type="InterPro" id="IPR036866">
    <property type="entry name" value="RibonucZ/Hydroxyglut_hydro"/>
</dbReference>
<evidence type="ECO:0000313" key="10">
    <source>
        <dbReference type="EMBL" id="MFC7331694.1"/>
    </source>
</evidence>
<dbReference type="SUPFAM" id="SSF56281">
    <property type="entry name" value="Metallo-hydrolase/oxidoreductase"/>
    <property type="match status" value="1"/>
</dbReference>
<feature type="binding site" evidence="8">
    <location>
        <position position="66"/>
    </location>
    <ligand>
        <name>Zn(2+)</name>
        <dbReference type="ChEBI" id="CHEBI:29105"/>
        <label>2</label>
        <note>catalytic</note>
    </ligand>
</feature>
<reference evidence="11" key="1">
    <citation type="journal article" date="2019" name="Int. J. Syst. Evol. Microbiol.">
        <title>The Global Catalogue of Microorganisms (GCM) 10K type strain sequencing project: providing services to taxonomists for standard genome sequencing and annotation.</title>
        <authorList>
            <consortium name="The Broad Institute Genomics Platform"/>
            <consortium name="The Broad Institute Genome Sequencing Center for Infectious Disease"/>
            <person name="Wu L."/>
            <person name="Ma J."/>
        </authorList>
    </citation>
    <scope>NUCLEOTIDE SEQUENCE [LARGE SCALE GENOMIC DNA]</scope>
    <source>
        <strain evidence="11">CGMCC 1.16275</strain>
    </source>
</reference>
<accession>A0ABW2KNY1</accession>
<dbReference type="SMART" id="SM00849">
    <property type="entry name" value="Lactamase_B"/>
    <property type="match status" value="1"/>
</dbReference>
<evidence type="ECO:0000259" key="9">
    <source>
        <dbReference type="SMART" id="SM00849"/>
    </source>
</evidence>
<dbReference type="Pfam" id="PF12706">
    <property type="entry name" value="Lactamase_B_2"/>
    <property type="match status" value="1"/>
</dbReference>
<evidence type="ECO:0000256" key="5">
    <source>
        <dbReference type="ARBA" id="ARBA00022759"/>
    </source>
</evidence>
<comment type="cofactor">
    <cofactor evidence="8">
        <name>Zn(2+)</name>
        <dbReference type="ChEBI" id="CHEBI:29105"/>
    </cofactor>
    <text evidence="8">Binds 2 Zn(2+) ions.</text>
</comment>
<keyword evidence="11" id="KW-1185">Reference proteome</keyword>
<comment type="catalytic activity">
    <reaction evidence="8">
        <text>Endonucleolytic cleavage of RNA, removing extra 3' nucleotides from tRNA precursor, generating 3' termini of tRNAs. A 3'-hydroxy group is left at the tRNA terminus and a 5'-phosphoryl group is left at the trailer molecule.</text>
        <dbReference type="EC" id="3.1.26.11"/>
    </reaction>
</comment>
<evidence type="ECO:0000256" key="1">
    <source>
        <dbReference type="ARBA" id="ARBA00011738"/>
    </source>
</evidence>
<comment type="subunit">
    <text evidence="1 8">Homodimer.</text>
</comment>
<keyword evidence="3 8" id="KW-0540">Nuclease</keyword>
<comment type="similarity">
    <text evidence="8">Belongs to the RNase Z family.</text>
</comment>
<dbReference type="Gene3D" id="3.60.15.10">
    <property type="entry name" value="Ribonuclease Z/Hydroxyacylglutathione hydrolase-like"/>
    <property type="match status" value="1"/>
</dbReference>
<name>A0ABW2KNY1_9PROT</name>
<dbReference type="Pfam" id="PF23023">
    <property type="entry name" value="Anti-Pycsar_Apyc1"/>
    <property type="match status" value="1"/>
</dbReference>
<feature type="binding site" evidence="8">
    <location>
        <position position="65"/>
    </location>
    <ligand>
        <name>Zn(2+)</name>
        <dbReference type="ChEBI" id="CHEBI:29105"/>
        <label>2</label>
        <note>catalytic</note>
    </ligand>
</feature>
<dbReference type="PANTHER" id="PTHR46018">
    <property type="entry name" value="ZINC PHOSPHODIESTERASE ELAC PROTEIN 1"/>
    <property type="match status" value="1"/>
</dbReference>
<comment type="caution">
    <text evidence="10">The sequence shown here is derived from an EMBL/GenBank/DDBJ whole genome shotgun (WGS) entry which is preliminary data.</text>
</comment>
<keyword evidence="7 8" id="KW-0862">Zinc</keyword>
<dbReference type="Proteomes" id="UP001596456">
    <property type="component" value="Unassembled WGS sequence"/>
</dbReference>
<organism evidence="10 11">
    <name type="scientific">Rhodocista pekingensis</name>
    <dbReference type="NCBI Taxonomy" id="201185"/>
    <lineage>
        <taxon>Bacteria</taxon>
        <taxon>Pseudomonadati</taxon>
        <taxon>Pseudomonadota</taxon>
        <taxon>Alphaproteobacteria</taxon>
        <taxon>Rhodospirillales</taxon>
        <taxon>Azospirillaceae</taxon>
        <taxon>Rhodocista</taxon>
    </lineage>
</organism>
<feature type="binding site" evidence="8">
    <location>
        <position position="212"/>
    </location>
    <ligand>
        <name>Zn(2+)</name>
        <dbReference type="ChEBI" id="CHEBI:29105"/>
        <label>1</label>
        <note>catalytic</note>
    </ligand>
</feature>
<dbReference type="InterPro" id="IPR001279">
    <property type="entry name" value="Metallo-B-lactamas"/>
</dbReference>
<evidence type="ECO:0000256" key="8">
    <source>
        <dbReference type="HAMAP-Rule" id="MF_01818"/>
    </source>
</evidence>
<keyword evidence="4 8" id="KW-0479">Metal-binding</keyword>
<feature type="domain" description="Metallo-beta-lactamase" evidence="9">
    <location>
        <begin position="19"/>
        <end position="202"/>
    </location>
</feature>
<keyword evidence="2 8" id="KW-0819">tRNA processing</keyword>
<comment type="function">
    <text evidence="8">Zinc phosphodiesterase, which displays some tRNA 3'-processing endonuclease activity. Probably involved in tRNA maturation, by removing a 3'-trailer from precursor tRNA.</text>
</comment>
<evidence type="ECO:0000256" key="7">
    <source>
        <dbReference type="ARBA" id="ARBA00022833"/>
    </source>
</evidence>
<sequence length="309" mass="33680">MFQLTFLGTGATVPSARRGLSALLVEHESDRFLVDCGEGTLRQIRRGGVGVRRLDRILLTHGHLDHILGLASLVGTLDLWDQADRLTLYGSEEALHIARVLLDQVVWPDDHPGLDVTYAALKPGRFCETGGVVVTAFPVRHHETQSFGFRFEETEHRPLDGDRLDALGVPEGRERHELAHAGAVTLADGRTVRREDALGPAERGTSLAVVGDCGDADALVESVRGVDLLVIEATYRTADEATARSRSHLTVADACRLAQAAGVGRLVLTHQSDRYDPAEVEAEARAHFEPVMVAKDFDRVEVRPAGARR</sequence>
<dbReference type="HAMAP" id="MF_01818">
    <property type="entry name" value="RNase_Z_BN"/>
    <property type="match status" value="1"/>
</dbReference>
<feature type="binding site" evidence="8">
    <location>
        <position position="63"/>
    </location>
    <ligand>
        <name>Zn(2+)</name>
        <dbReference type="ChEBI" id="CHEBI:29105"/>
        <label>1</label>
        <note>catalytic</note>
    </ligand>
</feature>
<dbReference type="InterPro" id="IPR013471">
    <property type="entry name" value="RNase_Z/BN"/>
</dbReference>
<dbReference type="RefSeq" id="WP_377355629.1">
    <property type="nucleotide sequence ID" value="NZ_JBHTCM010000004.1"/>
</dbReference>
<evidence type="ECO:0000256" key="6">
    <source>
        <dbReference type="ARBA" id="ARBA00022801"/>
    </source>
</evidence>
<gene>
    <name evidence="8" type="primary">rnz</name>
    <name evidence="10" type="ORF">ACFQPS_00835</name>
</gene>
<keyword evidence="5 8" id="KW-0255">Endonuclease</keyword>
<dbReference type="CDD" id="cd07717">
    <property type="entry name" value="RNaseZ_ZiPD-like_MBL-fold"/>
    <property type="match status" value="1"/>
</dbReference>
<evidence type="ECO:0000256" key="2">
    <source>
        <dbReference type="ARBA" id="ARBA00022694"/>
    </source>
</evidence>
<dbReference type="EMBL" id="JBHTCM010000004">
    <property type="protein sequence ID" value="MFC7331694.1"/>
    <property type="molecule type" value="Genomic_DNA"/>
</dbReference>
<evidence type="ECO:0000256" key="4">
    <source>
        <dbReference type="ARBA" id="ARBA00022723"/>
    </source>
</evidence>
<dbReference type="EC" id="3.1.26.11" evidence="8"/>